<keyword evidence="1" id="KW-1015">Disulfide bond</keyword>
<dbReference type="InterPro" id="IPR043504">
    <property type="entry name" value="Peptidase_S1_PA_chymotrypsin"/>
</dbReference>
<dbReference type="EMBL" id="LJIG01009897">
    <property type="protein sequence ID" value="KRT82162.1"/>
    <property type="molecule type" value="Genomic_DNA"/>
</dbReference>
<dbReference type="FunFam" id="2.40.10.10:FF:000002">
    <property type="entry name" value="Transmembrane protease serine"/>
    <property type="match status" value="1"/>
</dbReference>
<dbReference type="OrthoDB" id="6339452at2759"/>
<evidence type="ECO:0000256" key="5">
    <source>
        <dbReference type="SAM" id="SignalP"/>
    </source>
</evidence>
<feature type="compositionally biased region" description="Low complexity" evidence="4">
    <location>
        <begin position="100"/>
        <end position="114"/>
    </location>
</feature>
<dbReference type="AlphaFoldDB" id="A0A0T6B4B6"/>
<keyword evidence="8" id="KW-1185">Reference proteome</keyword>
<feature type="compositionally biased region" description="Polar residues" evidence="4">
    <location>
        <begin position="87"/>
        <end position="99"/>
    </location>
</feature>
<dbReference type="InterPro" id="IPR009003">
    <property type="entry name" value="Peptidase_S1_PA"/>
</dbReference>
<evidence type="ECO:0000313" key="8">
    <source>
        <dbReference type="Proteomes" id="UP000051574"/>
    </source>
</evidence>
<keyword evidence="3" id="KW-0720">Serine protease</keyword>
<dbReference type="InterPro" id="IPR001254">
    <property type="entry name" value="Trypsin_dom"/>
</dbReference>
<dbReference type="PRINTS" id="PR00722">
    <property type="entry name" value="CHYMOTRYPSIN"/>
</dbReference>
<dbReference type="CDD" id="cd00190">
    <property type="entry name" value="Tryp_SPc"/>
    <property type="match status" value="1"/>
</dbReference>
<dbReference type="SMART" id="SM00020">
    <property type="entry name" value="Tryp_SPc"/>
    <property type="match status" value="1"/>
</dbReference>
<proteinExistence type="inferred from homology"/>
<dbReference type="InterPro" id="IPR033116">
    <property type="entry name" value="TRYPSIN_SER"/>
</dbReference>
<evidence type="ECO:0000256" key="4">
    <source>
        <dbReference type="SAM" id="MobiDB-lite"/>
    </source>
</evidence>
<dbReference type="PROSITE" id="PS00134">
    <property type="entry name" value="TRYPSIN_HIS"/>
    <property type="match status" value="1"/>
</dbReference>
<organism evidence="7 8">
    <name type="scientific">Oryctes borbonicus</name>
    <dbReference type="NCBI Taxonomy" id="1629725"/>
    <lineage>
        <taxon>Eukaryota</taxon>
        <taxon>Metazoa</taxon>
        <taxon>Ecdysozoa</taxon>
        <taxon>Arthropoda</taxon>
        <taxon>Hexapoda</taxon>
        <taxon>Insecta</taxon>
        <taxon>Pterygota</taxon>
        <taxon>Neoptera</taxon>
        <taxon>Endopterygota</taxon>
        <taxon>Coleoptera</taxon>
        <taxon>Polyphaga</taxon>
        <taxon>Scarabaeiformia</taxon>
        <taxon>Scarabaeidae</taxon>
        <taxon>Dynastinae</taxon>
        <taxon>Oryctes</taxon>
    </lineage>
</organism>
<feature type="chain" id="PRO_5006668346" evidence="5">
    <location>
        <begin position="26"/>
        <end position="412"/>
    </location>
</feature>
<sequence length="412" mass="46453">MKMRSRQNWIYNLFLVICLANAVFSLYLDDICHHKRKNLAGKCKLLTDCQEAIRDLKKRVFPENCGFLEDRVIVCCTEMQEQIVTPSTPRTTEKTVSMSTQPPVTEPVTVTTTTNSPIRKMNNRAPGEISRQRCKEYEDLAYEEEVSPLLIGNFETIKNEICPWILEPTISGGTRAKQGEFPHMAFLKYKNNERCGGTLISDRFVLTAGHCIDKDSGIVPIAVRLGDVNVADPSDDAYVQEIEVKKVYVHPDFMTPVQYNDIALIELVKPATLSVFLKPACLYTNKTLDFKRALVTGWGKTEEHVVSDHLLKAVVDIFPQQNCNERYKSLPQVFPNGVNYDIEVCAGSYTSNKDTCGGDSGGPLQIYSMDVYCSHYLLGVTSFGIRCGQANSPAVYTKVYPYLQWIENIVWP</sequence>
<evidence type="ECO:0000313" key="7">
    <source>
        <dbReference type="EMBL" id="KRT82162.1"/>
    </source>
</evidence>
<evidence type="ECO:0000256" key="1">
    <source>
        <dbReference type="ARBA" id="ARBA00023157"/>
    </source>
</evidence>
<evidence type="ECO:0000259" key="6">
    <source>
        <dbReference type="PROSITE" id="PS50240"/>
    </source>
</evidence>
<keyword evidence="5" id="KW-0732">Signal</keyword>
<dbReference type="InterPro" id="IPR018114">
    <property type="entry name" value="TRYPSIN_HIS"/>
</dbReference>
<accession>A0A0T6B4B6</accession>
<dbReference type="FunFam" id="2.40.10.10:FF:000068">
    <property type="entry name" value="transmembrane protease serine 2"/>
    <property type="match status" value="1"/>
</dbReference>
<keyword evidence="3" id="KW-0378">Hydrolase</keyword>
<keyword evidence="3" id="KW-0645">Protease</keyword>
<evidence type="ECO:0000256" key="3">
    <source>
        <dbReference type="RuleBase" id="RU363034"/>
    </source>
</evidence>
<dbReference type="PROSITE" id="PS00135">
    <property type="entry name" value="TRYPSIN_SER"/>
    <property type="match status" value="1"/>
</dbReference>
<protein>
    <submittedName>
        <fullName evidence="7">Trypsin</fullName>
    </submittedName>
</protein>
<name>A0A0T6B4B6_9SCAR</name>
<comment type="caution">
    <text evidence="7">The sequence shown here is derived from an EMBL/GenBank/DDBJ whole genome shotgun (WGS) entry which is preliminary data.</text>
</comment>
<dbReference type="PANTHER" id="PTHR24252:SF7">
    <property type="entry name" value="HYALIN"/>
    <property type="match status" value="1"/>
</dbReference>
<feature type="non-terminal residue" evidence="7">
    <location>
        <position position="412"/>
    </location>
</feature>
<feature type="region of interest" description="Disordered" evidence="4">
    <location>
        <begin position="87"/>
        <end position="123"/>
    </location>
</feature>
<dbReference type="SUPFAM" id="SSF50494">
    <property type="entry name" value="Trypsin-like serine proteases"/>
    <property type="match status" value="1"/>
</dbReference>
<dbReference type="InterPro" id="IPR001314">
    <property type="entry name" value="Peptidase_S1A"/>
</dbReference>
<evidence type="ECO:0000256" key="2">
    <source>
        <dbReference type="ARBA" id="ARBA00024195"/>
    </source>
</evidence>
<dbReference type="Proteomes" id="UP000051574">
    <property type="component" value="Unassembled WGS sequence"/>
</dbReference>
<dbReference type="Gene3D" id="2.40.10.10">
    <property type="entry name" value="Trypsin-like serine proteases"/>
    <property type="match status" value="1"/>
</dbReference>
<dbReference type="PANTHER" id="PTHR24252">
    <property type="entry name" value="ACROSIN-RELATED"/>
    <property type="match status" value="1"/>
</dbReference>
<dbReference type="PROSITE" id="PS50240">
    <property type="entry name" value="TRYPSIN_DOM"/>
    <property type="match status" value="1"/>
</dbReference>
<gene>
    <name evidence="7" type="ORF">AMK59_3963</name>
</gene>
<dbReference type="GO" id="GO:0004252">
    <property type="term" value="F:serine-type endopeptidase activity"/>
    <property type="evidence" value="ECO:0007669"/>
    <property type="project" value="InterPro"/>
</dbReference>
<dbReference type="Pfam" id="PF00089">
    <property type="entry name" value="Trypsin"/>
    <property type="match status" value="1"/>
</dbReference>
<dbReference type="GO" id="GO:0006508">
    <property type="term" value="P:proteolysis"/>
    <property type="evidence" value="ECO:0007669"/>
    <property type="project" value="UniProtKB-KW"/>
</dbReference>
<comment type="similarity">
    <text evidence="2">Belongs to the peptidase S1 family. CLIP subfamily.</text>
</comment>
<feature type="domain" description="Peptidase S1" evidence="6">
    <location>
        <begin position="170"/>
        <end position="411"/>
    </location>
</feature>
<feature type="signal peptide" evidence="5">
    <location>
        <begin position="1"/>
        <end position="25"/>
    </location>
</feature>
<reference evidence="7 8" key="1">
    <citation type="submission" date="2015-09" db="EMBL/GenBank/DDBJ databases">
        <title>Draft genome of the scarab beetle Oryctes borbonicus.</title>
        <authorList>
            <person name="Meyer J.M."/>
            <person name="Markov G.V."/>
            <person name="Baskaran P."/>
            <person name="Herrmann M."/>
            <person name="Sommer R.J."/>
            <person name="Roedelsperger C."/>
        </authorList>
    </citation>
    <scope>NUCLEOTIDE SEQUENCE [LARGE SCALE GENOMIC DNA]</scope>
    <source>
        <strain evidence="7">OB123</strain>
        <tissue evidence="7">Whole animal</tissue>
    </source>
</reference>